<evidence type="ECO:0000313" key="2">
    <source>
        <dbReference type="Proteomes" id="UP001056778"/>
    </source>
</evidence>
<organism evidence="1 2">
    <name type="scientific">Holotrichia oblita</name>
    <name type="common">Chafer beetle</name>
    <dbReference type="NCBI Taxonomy" id="644536"/>
    <lineage>
        <taxon>Eukaryota</taxon>
        <taxon>Metazoa</taxon>
        <taxon>Ecdysozoa</taxon>
        <taxon>Arthropoda</taxon>
        <taxon>Hexapoda</taxon>
        <taxon>Insecta</taxon>
        <taxon>Pterygota</taxon>
        <taxon>Neoptera</taxon>
        <taxon>Endopterygota</taxon>
        <taxon>Coleoptera</taxon>
        <taxon>Polyphaga</taxon>
        <taxon>Scarabaeiformia</taxon>
        <taxon>Scarabaeidae</taxon>
        <taxon>Melolonthinae</taxon>
        <taxon>Holotrichia</taxon>
    </lineage>
</organism>
<comment type="caution">
    <text evidence="1">The sequence shown here is derived from an EMBL/GenBank/DDBJ whole genome shotgun (WGS) entry which is preliminary data.</text>
</comment>
<evidence type="ECO:0000313" key="1">
    <source>
        <dbReference type="EMBL" id="KAI4460061.1"/>
    </source>
</evidence>
<dbReference type="EMBL" id="CM043020">
    <property type="protein sequence ID" value="KAI4460061.1"/>
    <property type="molecule type" value="Genomic_DNA"/>
</dbReference>
<dbReference type="Proteomes" id="UP001056778">
    <property type="component" value="Chromosome 6"/>
</dbReference>
<accession>A0ACB9SZT7</accession>
<proteinExistence type="predicted"/>
<reference evidence="1" key="1">
    <citation type="submission" date="2022-04" db="EMBL/GenBank/DDBJ databases">
        <title>Chromosome-scale genome assembly of Holotrichia oblita Faldermann.</title>
        <authorList>
            <person name="Rongchong L."/>
        </authorList>
    </citation>
    <scope>NUCLEOTIDE SEQUENCE</scope>
    <source>
        <strain evidence="1">81SQS9</strain>
    </source>
</reference>
<name>A0ACB9SZT7_HOLOL</name>
<protein>
    <submittedName>
        <fullName evidence="1">Mitochondrial 2-oxodicarboxylate carrier 1-related</fullName>
    </submittedName>
</protein>
<keyword evidence="2" id="KW-1185">Reference proteome</keyword>
<gene>
    <name evidence="1" type="ORF">MML48_6g00018389</name>
</gene>
<sequence length="752" mass="83045">MVMTVVDSDDGNKTEGNSTEAKAKQAKNPEELDEGAGYLKRANPDQLLDIFNKYASVEKNGEKLMTPEDFIRRYLGLFEGNDFNADSVRLLASIVDTSKDGYISYSEFQAFEGLLCYPDALYKTAFQLFDVNGNGLVSFSEFVEVMTKTELHQRIPFNIQSSFVELYFGKNKQRVISYSEFSQFLHDFHEEYAIEGFRRADKNGSGFISVHDFQDIMISIKSHLLTKQVQSHLIEAGASQVIFTNPLEIVKIRLQVAGEIAGGSKVRAWAVVKDLGLFGLYKGAKACLLRDVPFSAIYFPAYAHTKAKLADENGYNHPLTLLLAGAIAGIPAASLVTPADVIKTRLQVVARAGQTTYTGVFDAAKKIMAEEGPRAFWKGALVFIYVENINMPHVNKVCKARICTKIEEGWSMRSVADEFGIGTGATAVFPIDLIKTRIQNQRTNPKAADARYRGYIDCFLKTLRNEGFFGLYKGLLPQIIGVSPEKAVKLTVNDFVRDKFYDNQGNIKYRYELLAGGSAGCCQVMVTNPLEIIKVRLQTAGETKGGHKIKAREIIRDLGITNLYKGVRACLVRDTTFAAIYFSSYARLKKFFANENGYNHPLSLLAAGTCAGVPAAALATPADVVKTRIQVIPRAGQTSYNGVIDTVRKILKEEGPIAFTKGSLGRICRSSPQLGITLFIYELLQRFFYVDFGGRATAGSIQAIRQQRELNAISSDRISGYVAVPVLTGMETNLGGITLPRFCINQPSSTDK</sequence>